<reference evidence="3" key="1">
    <citation type="submission" date="2016-11" db="EMBL/GenBank/DDBJ databases">
        <authorList>
            <person name="Varghese N."/>
            <person name="Submissions S."/>
        </authorList>
    </citation>
    <scope>NUCLEOTIDE SEQUENCE [LARGE SCALE GENOMIC DNA]</scope>
    <source>
        <strain evidence="3">DSM 24724</strain>
    </source>
</reference>
<evidence type="ECO:0000313" key="2">
    <source>
        <dbReference type="EMBL" id="SHM78026.1"/>
    </source>
</evidence>
<organism evidence="2 3">
    <name type="scientific">Flavobacterium chilense</name>
    <dbReference type="NCBI Taxonomy" id="946677"/>
    <lineage>
        <taxon>Bacteria</taxon>
        <taxon>Pseudomonadati</taxon>
        <taxon>Bacteroidota</taxon>
        <taxon>Flavobacteriia</taxon>
        <taxon>Flavobacteriales</taxon>
        <taxon>Flavobacteriaceae</taxon>
        <taxon>Flavobacterium</taxon>
    </lineage>
</organism>
<dbReference type="EMBL" id="FRBT01000009">
    <property type="protein sequence ID" value="SHM78026.1"/>
    <property type="molecule type" value="Genomic_DNA"/>
</dbReference>
<proteinExistence type="predicted"/>
<feature type="transmembrane region" description="Helical" evidence="1">
    <location>
        <begin position="12"/>
        <end position="33"/>
    </location>
</feature>
<sequence>MINFDLSNTKDVISILANLATFFTAIIAIIAIFQVKKQRLSSYKPEIILDSFVAFFFADKFLSKKNNFAFKTCKYSRNDQKEKKEVQKHISVYYLLQNIGFGTAKYVEGHWEFDYKKASKILKQMFPDNFKFEEDHKGFYFRDEAKDVWIFFDSESLARQQSIDYLLPESNGENGKGQTVPRIIMDCHIYYTVLKHKINVGVNKELVYEEFLEMPKPIFKINYRDFNDKKHTKTFELSFKYAGNDFEVPDQDPNDCGIFYIDVREK</sequence>
<name>A0A1M7LJ38_9FLAO</name>
<keyword evidence="1" id="KW-0472">Membrane</keyword>
<evidence type="ECO:0000313" key="3">
    <source>
        <dbReference type="Proteomes" id="UP000184028"/>
    </source>
</evidence>
<protein>
    <submittedName>
        <fullName evidence="2">Uncharacterized protein</fullName>
    </submittedName>
</protein>
<dbReference type="AlphaFoldDB" id="A0A1M7LJ38"/>
<accession>A0A1M7LJ38</accession>
<keyword evidence="1" id="KW-1133">Transmembrane helix</keyword>
<gene>
    <name evidence="2" type="ORF">SAMN05444484_109135</name>
</gene>
<evidence type="ECO:0000256" key="1">
    <source>
        <dbReference type="SAM" id="Phobius"/>
    </source>
</evidence>
<dbReference type="RefSeq" id="WP_068840619.1">
    <property type="nucleotide sequence ID" value="NZ_FRBT01000009.1"/>
</dbReference>
<keyword evidence="1" id="KW-0812">Transmembrane</keyword>
<dbReference type="Proteomes" id="UP000184028">
    <property type="component" value="Unassembled WGS sequence"/>
</dbReference>
<dbReference type="STRING" id="946677.SAMN05444484_109135"/>
<keyword evidence="3" id="KW-1185">Reference proteome</keyword>